<dbReference type="PRINTS" id="PR00080">
    <property type="entry name" value="SDRFAMILY"/>
</dbReference>
<dbReference type="InterPro" id="IPR002347">
    <property type="entry name" value="SDR_fam"/>
</dbReference>
<sequence>MGRIDGRVAFVTGAGAGIGRAAALALAREGARVMLTDIDAEGGRATAAMIAAAGGEGQFRGQDVTEEDRWAELMTRTLTLFGRLDILVNNAGIAIGLPITEMSLDQWNRQLAINLTGVFLGMKHAIPAMRTQKPEGSYRGGSIINISSVAGLVGSAGLAGYCATKGGVRLFSKAVAMECAAAGDGIRVNSVHPGIIDTAIWQKMDAGGIVTAIVGEGSNAPPADAIAAIGTPLGFAGLPQDIADGIVFLASDESRYMTGSELVIDGGWTAH</sequence>
<dbReference type="SUPFAM" id="SSF51735">
    <property type="entry name" value="NAD(P)-binding Rossmann-fold domains"/>
    <property type="match status" value="1"/>
</dbReference>
<dbReference type="InterPro" id="IPR057326">
    <property type="entry name" value="KR_dom"/>
</dbReference>
<dbReference type="Proteomes" id="UP000481327">
    <property type="component" value="Unassembled WGS sequence"/>
</dbReference>
<evidence type="ECO:0000313" key="5">
    <source>
        <dbReference type="Proteomes" id="UP000481327"/>
    </source>
</evidence>
<comment type="caution">
    <text evidence="4">The sequence shown here is derived from an EMBL/GenBank/DDBJ whole genome shotgun (WGS) entry which is preliminary data.</text>
</comment>
<name>A0A7C9KXY9_9SPHN</name>
<evidence type="ECO:0000256" key="1">
    <source>
        <dbReference type="ARBA" id="ARBA00006484"/>
    </source>
</evidence>
<dbReference type="EMBL" id="WIOL01000006">
    <property type="protein sequence ID" value="MQT18345.1"/>
    <property type="molecule type" value="Genomic_DNA"/>
</dbReference>
<dbReference type="SMART" id="SM00822">
    <property type="entry name" value="PKS_KR"/>
    <property type="match status" value="1"/>
</dbReference>
<dbReference type="AlphaFoldDB" id="A0A7C9KXY9"/>
<feature type="domain" description="Ketoreductase" evidence="3">
    <location>
        <begin position="7"/>
        <end position="198"/>
    </location>
</feature>
<organism evidence="4 5">
    <name type="scientific">Sandarakinorhabdus fusca</name>
    <dbReference type="NCBI Taxonomy" id="1439888"/>
    <lineage>
        <taxon>Bacteria</taxon>
        <taxon>Pseudomonadati</taxon>
        <taxon>Pseudomonadota</taxon>
        <taxon>Alphaproteobacteria</taxon>
        <taxon>Sphingomonadales</taxon>
        <taxon>Sphingosinicellaceae</taxon>
        <taxon>Sandarakinorhabdus</taxon>
    </lineage>
</organism>
<dbReference type="OrthoDB" id="5457012at2"/>
<keyword evidence="5" id="KW-1185">Reference proteome</keyword>
<dbReference type="PANTHER" id="PTHR42760">
    <property type="entry name" value="SHORT-CHAIN DEHYDROGENASES/REDUCTASES FAMILY MEMBER"/>
    <property type="match status" value="1"/>
</dbReference>
<comment type="similarity">
    <text evidence="1">Belongs to the short-chain dehydrogenases/reductases (SDR) family.</text>
</comment>
<dbReference type="FunFam" id="3.40.50.720:FF:000084">
    <property type="entry name" value="Short-chain dehydrogenase reductase"/>
    <property type="match status" value="1"/>
</dbReference>
<dbReference type="PANTHER" id="PTHR42760:SF133">
    <property type="entry name" value="3-OXOACYL-[ACYL-CARRIER-PROTEIN] REDUCTASE"/>
    <property type="match status" value="1"/>
</dbReference>
<accession>A0A7C9KXY9</accession>
<dbReference type="InterPro" id="IPR036291">
    <property type="entry name" value="NAD(P)-bd_dom_sf"/>
</dbReference>
<dbReference type="GO" id="GO:0016616">
    <property type="term" value="F:oxidoreductase activity, acting on the CH-OH group of donors, NAD or NADP as acceptor"/>
    <property type="evidence" value="ECO:0007669"/>
    <property type="project" value="TreeGrafter"/>
</dbReference>
<evidence type="ECO:0000259" key="3">
    <source>
        <dbReference type="SMART" id="SM00822"/>
    </source>
</evidence>
<gene>
    <name evidence="4" type="ORF">F3168_13910</name>
</gene>
<dbReference type="PROSITE" id="PS00061">
    <property type="entry name" value="ADH_SHORT"/>
    <property type="match status" value="1"/>
</dbReference>
<dbReference type="PRINTS" id="PR00081">
    <property type="entry name" value="GDHRDH"/>
</dbReference>
<evidence type="ECO:0000256" key="2">
    <source>
        <dbReference type="ARBA" id="ARBA00023002"/>
    </source>
</evidence>
<dbReference type="Gene3D" id="3.40.50.720">
    <property type="entry name" value="NAD(P)-binding Rossmann-like Domain"/>
    <property type="match status" value="1"/>
</dbReference>
<dbReference type="Pfam" id="PF13561">
    <property type="entry name" value="adh_short_C2"/>
    <property type="match status" value="1"/>
</dbReference>
<reference evidence="4 5" key="1">
    <citation type="submission" date="2019-09" db="EMBL/GenBank/DDBJ databases">
        <title>Polymorphobacter sp. isolated from a lake in China.</title>
        <authorList>
            <person name="Liu Z."/>
        </authorList>
    </citation>
    <scope>NUCLEOTIDE SEQUENCE [LARGE SCALE GENOMIC DNA]</scope>
    <source>
        <strain evidence="4 5">D40P</strain>
    </source>
</reference>
<keyword evidence="2" id="KW-0560">Oxidoreductase</keyword>
<dbReference type="InterPro" id="IPR020904">
    <property type="entry name" value="Sc_DH/Rdtase_CS"/>
</dbReference>
<proteinExistence type="inferred from homology"/>
<evidence type="ECO:0000313" key="4">
    <source>
        <dbReference type="EMBL" id="MQT18345.1"/>
    </source>
</evidence>
<dbReference type="RefSeq" id="WP_152578818.1">
    <property type="nucleotide sequence ID" value="NZ_JAATJI010000001.1"/>
</dbReference>
<protein>
    <submittedName>
        <fullName evidence="4">SDR family oxidoreductase</fullName>
    </submittedName>
</protein>